<dbReference type="SUPFAM" id="SSF52540">
    <property type="entry name" value="P-loop containing nucleoside triphosphate hydrolases"/>
    <property type="match status" value="1"/>
</dbReference>
<dbReference type="AlphaFoldDB" id="A0A7S7JGL1"/>
<dbReference type="Gene3D" id="3.40.50.300">
    <property type="entry name" value="P-loop containing nucleotide triphosphate hydrolases"/>
    <property type="match status" value="1"/>
</dbReference>
<dbReference type="PANTHER" id="PTHR42939:SF1">
    <property type="entry name" value="ABC TRANSPORTER ATP-BINDING PROTEIN ALBC-RELATED"/>
    <property type="match status" value="1"/>
</dbReference>
<dbReference type="CDD" id="cd03230">
    <property type="entry name" value="ABC_DR_subfamily_A"/>
    <property type="match status" value="1"/>
</dbReference>
<accession>A0A7S7JGL1</accession>
<keyword evidence="1" id="KW-0067">ATP-binding</keyword>
<dbReference type="Proteomes" id="UP000002067">
    <property type="component" value="Chromosome"/>
</dbReference>
<dbReference type="InterPro" id="IPR027417">
    <property type="entry name" value="P-loop_NTPase"/>
</dbReference>
<keyword evidence="1" id="KW-0547">Nucleotide-binding</keyword>
<dbReference type="KEGG" id="lrh:LGG_00511"/>
<gene>
    <name evidence="1" type="ordered locus">LRHM_0493</name>
</gene>
<dbReference type="InterPro" id="IPR051782">
    <property type="entry name" value="ABC_Transporter_VariousFunc"/>
</dbReference>
<organism evidence="1 2">
    <name type="scientific">Lacticaseibacillus rhamnosus (strain ATCC 53103 / LMG 18243 / GG)</name>
    <name type="common">Lactobacillus rhamnosus</name>
    <dbReference type="NCBI Taxonomy" id="568703"/>
    <lineage>
        <taxon>Bacteria</taxon>
        <taxon>Bacillati</taxon>
        <taxon>Bacillota</taxon>
        <taxon>Bacilli</taxon>
        <taxon>Lactobacillales</taxon>
        <taxon>Lactobacillaceae</taxon>
        <taxon>Lacticaseibacillus</taxon>
    </lineage>
</organism>
<dbReference type="SMR" id="A0A7S7JGL1"/>
<dbReference type="GO" id="GO:0005524">
    <property type="term" value="F:ATP binding"/>
    <property type="evidence" value="ECO:0007669"/>
    <property type="project" value="UniProtKB-KW"/>
</dbReference>
<name>A0A7S7JGL1_LACRG</name>
<dbReference type="KEGG" id="lrg:LRHM_0493"/>
<dbReference type="PROSITE" id="PS50893">
    <property type="entry name" value="ABC_TRANSPORTER_2"/>
    <property type="match status" value="1"/>
</dbReference>
<dbReference type="RefSeq" id="WP_014569133.1">
    <property type="nucleotide sequence ID" value="NC_013198.1"/>
</dbReference>
<evidence type="ECO:0000313" key="1">
    <source>
        <dbReference type="EMBL" id="BAI41020.1"/>
    </source>
</evidence>
<proteinExistence type="predicted"/>
<reference evidence="1 2" key="1">
    <citation type="journal article" date="2009" name="J. Bacteriol.">
        <title>Complete genome sequence of the probiotic Lactobacillus rhamnosus ATCC 53103.</title>
        <authorList>
            <person name="Morita H."/>
            <person name="Toh H."/>
            <person name="Oshima K."/>
            <person name="Murakami M."/>
            <person name="Taylor T.D."/>
            <person name="Igimi S."/>
            <person name="Hattori M."/>
        </authorList>
    </citation>
    <scope>NUCLEOTIDE SEQUENCE [LARGE SCALE GENOMIC DNA]</scope>
    <source>
        <strain evidence="2">ATCC 53103 / LMG 18243 / GG [Tokyo]</strain>
    </source>
</reference>
<dbReference type="GO" id="GO:0016887">
    <property type="term" value="F:ATP hydrolysis activity"/>
    <property type="evidence" value="ECO:0007669"/>
    <property type="project" value="InterPro"/>
</dbReference>
<dbReference type="InterPro" id="IPR003593">
    <property type="entry name" value="AAA+_ATPase"/>
</dbReference>
<dbReference type="PANTHER" id="PTHR42939">
    <property type="entry name" value="ABC TRANSPORTER ATP-BINDING PROTEIN ALBC-RELATED"/>
    <property type="match status" value="1"/>
</dbReference>
<sequence>MTSMIEIKNLTFQYKHKRVFDQANMHIDDSGVYGLVAPNGTGKTTLLRLIVGLVKQSSGNILINNEKNSRSNVFKTVAYFDDASSFSGMMKGRDYVDLVAKVHDLDQSNVEAMMAKLGVSKFIDKKIRTYSMGMKQRLQITLVLLVDTPIILLDEPLNGLDPTSLDIVQKAIFDLGKRGKLVIVSSHNLAELARVTDVGIFINHQHLEIEKFKDYRHLKDQYAQLLQ</sequence>
<dbReference type="InterPro" id="IPR003439">
    <property type="entry name" value="ABC_transporter-like_ATP-bd"/>
</dbReference>
<dbReference type="Pfam" id="PF00005">
    <property type="entry name" value="ABC_tran"/>
    <property type="match status" value="1"/>
</dbReference>
<evidence type="ECO:0000313" key="2">
    <source>
        <dbReference type="Proteomes" id="UP000002067"/>
    </source>
</evidence>
<dbReference type="SMART" id="SM00382">
    <property type="entry name" value="AAA"/>
    <property type="match status" value="1"/>
</dbReference>
<protein>
    <submittedName>
        <fullName evidence="1">Multidrug ABC transporter ATP-binding component</fullName>
    </submittedName>
</protein>
<dbReference type="EMBL" id="AP011548">
    <property type="protein sequence ID" value="BAI41020.1"/>
    <property type="molecule type" value="Genomic_DNA"/>
</dbReference>